<gene>
    <name evidence="1" type="ORF">MJO28_012868</name>
</gene>
<protein>
    <submittedName>
        <fullName evidence="1">Uncharacterized protein</fullName>
    </submittedName>
</protein>
<reference evidence="1 2" key="3">
    <citation type="journal article" date="2022" name="Microbiol. Spectr.">
        <title>Folding features and dynamics of 3D genome architecture in plant fungal pathogens.</title>
        <authorList>
            <person name="Xia C."/>
        </authorList>
    </citation>
    <scope>NUCLEOTIDE SEQUENCE [LARGE SCALE GENOMIC DNA]</scope>
    <source>
        <strain evidence="1 2">93-210</strain>
    </source>
</reference>
<evidence type="ECO:0000313" key="1">
    <source>
        <dbReference type="EMBL" id="KAI7940583.1"/>
    </source>
</evidence>
<keyword evidence="2" id="KW-1185">Reference proteome</keyword>
<reference evidence="2" key="2">
    <citation type="journal article" date="2018" name="Mol. Plant Microbe Interact.">
        <title>Genome sequence resources for the wheat stripe rust pathogen (Puccinia striiformis f. sp. tritici) and the barley stripe rust pathogen (Puccinia striiformis f. sp. hordei).</title>
        <authorList>
            <person name="Xia C."/>
            <person name="Wang M."/>
            <person name="Yin C."/>
            <person name="Cornejo O.E."/>
            <person name="Hulbert S.H."/>
            <person name="Chen X."/>
        </authorList>
    </citation>
    <scope>NUCLEOTIDE SEQUENCE [LARGE SCALE GENOMIC DNA]</scope>
    <source>
        <strain evidence="2">93-210</strain>
    </source>
</reference>
<name>A0ACC0DYM4_9BASI</name>
<dbReference type="Proteomes" id="UP001060170">
    <property type="component" value="Chromosome 13"/>
</dbReference>
<dbReference type="EMBL" id="CM045877">
    <property type="protein sequence ID" value="KAI7940583.1"/>
    <property type="molecule type" value="Genomic_DNA"/>
</dbReference>
<comment type="caution">
    <text evidence="1">The sequence shown here is derived from an EMBL/GenBank/DDBJ whole genome shotgun (WGS) entry which is preliminary data.</text>
</comment>
<accession>A0ACC0DYM4</accession>
<reference evidence="2" key="1">
    <citation type="journal article" date="2018" name="BMC Genomics">
        <title>Genomic insights into host adaptation between the wheat stripe rust pathogen (Puccinia striiformis f. sp. tritici) and the barley stripe rust pathogen (Puccinia striiformis f. sp. hordei).</title>
        <authorList>
            <person name="Xia C."/>
            <person name="Wang M."/>
            <person name="Yin C."/>
            <person name="Cornejo O.E."/>
            <person name="Hulbert S.H."/>
            <person name="Chen X."/>
        </authorList>
    </citation>
    <scope>NUCLEOTIDE SEQUENCE [LARGE SCALE GENOMIC DNA]</scope>
    <source>
        <strain evidence="2">93-210</strain>
    </source>
</reference>
<organism evidence="1 2">
    <name type="scientific">Puccinia striiformis f. sp. tritici</name>
    <dbReference type="NCBI Taxonomy" id="168172"/>
    <lineage>
        <taxon>Eukaryota</taxon>
        <taxon>Fungi</taxon>
        <taxon>Dikarya</taxon>
        <taxon>Basidiomycota</taxon>
        <taxon>Pucciniomycotina</taxon>
        <taxon>Pucciniomycetes</taxon>
        <taxon>Pucciniales</taxon>
        <taxon>Pucciniaceae</taxon>
        <taxon>Puccinia</taxon>
    </lineage>
</organism>
<evidence type="ECO:0000313" key="2">
    <source>
        <dbReference type="Proteomes" id="UP001060170"/>
    </source>
</evidence>
<proteinExistence type="predicted"/>
<sequence>MSSSNPSTNSSTTNSNSNSTTTTTTITEQNNNCLVYWDDQEQIIKKLGRNTNNQKRNSSTAGIPSPTKSTITSLKLLNNNNHTSNSLRFSKRTKNLKSISSKDQLLTTSTVPLLPKKKAWEQLAHKLSNRTIDQHLTAQTTPRVSDHNSKSNITCSPSTPNTSILINPKNLKATEKAKEKAKEDEEEVIIDPWEIGDDDEFGSQLLELADLVEKEQNSNCNNSISKKEDAQTTTKGKETAWKLVELKKGPTPPPIGLQQKQPTRLAPSKAGSSKQDRNVVQLKQSPIIYKSVSKVGVPCLTTTTTGTNNYSKKTDTQKINNHSSTVTAPTMARNTTTTSKISNHGSKISYSEIVKNPSKPIKPTSINPCLKNTNEKKNTDQKEVINLDLGDLFNGIDGNDLDWDPDDL</sequence>